<evidence type="ECO:0000256" key="1">
    <source>
        <dbReference type="ARBA" id="ARBA00004479"/>
    </source>
</evidence>
<evidence type="ECO:0000256" key="5">
    <source>
        <dbReference type="ARBA" id="ARBA00023319"/>
    </source>
</evidence>
<dbReference type="Gene3D" id="2.60.40.10">
    <property type="entry name" value="Immunoglobulins"/>
    <property type="match status" value="1"/>
</dbReference>
<dbReference type="InterPro" id="IPR051275">
    <property type="entry name" value="Cell_adhesion_signaling"/>
</dbReference>
<keyword evidence="2 6" id="KW-0472">Membrane</keyword>
<dbReference type="InterPro" id="IPR013783">
    <property type="entry name" value="Ig-like_fold"/>
</dbReference>
<dbReference type="GO" id="GO:0005886">
    <property type="term" value="C:plasma membrane"/>
    <property type="evidence" value="ECO:0007669"/>
    <property type="project" value="TreeGrafter"/>
</dbReference>
<dbReference type="GO" id="GO:0098609">
    <property type="term" value="P:cell-cell adhesion"/>
    <property type="evidence" value="ECO:0007669"/>
    <property type="project" value="TreeGrafter"/>
</dbReference>
<dbReference type="InterPro" id="IPR003599">
    <property type="entry name" value="Ig_sub"/>
</dbReference>
<keyword evidence="6" id="KW-1133">Transmembrane helix</keyword>
<protein>
    <recommendedName>
        <fullName evidence="7">Ig-like domain-containing protein</fullName>
    </recommendedName>
</protein>
<dbReference type="InterPro" id="IPR007110">
    <property type="entry name" value="Ig-like_dom"/>
</dbReference>
<proteinExistence type="predicted"/>
<feature type="domain" description="Ig-like" evidence="7">
    <location>
        <begin position="365"/>
        <end position="404"/>
    </location>
</feature>
<dbReference type="SUPFAM" id="SSF48726">
    <property type="entry name" value="Immunoglobulin"/>
    <property type="match status" value="2"/>
</dbReference>
<dbReference type="GO" id="GO:0005911">
    <property type="term" value="C:cell-cell junction"/>
    <property type="evidence" value="ECO:0007669"/>
    <property type="project" value="TreeGrafter"/>
</dbReference>
<evidence type="ECO:0000259" key="7">
    <source>
        <dbReference type="PROSITE" id="PS50835"/>
    </source>
</evidence>
<dbReference type="Proteomes" id="UP000230750">
    <property type="component" value="Unassembled WGS sequence"/>
</dbReference>
<dbReference type="GO" id="GO:0050839">
    <property type="term" value="F:cell adhesion molecule binding"/>
    <property type="evidence" value="ECO:0007669"/>
    <property type="project" value="TreeGrafter"/>
</dbReference>
<keyword evidence="9" id="KW-1185">Reference proteome</keyword>
<dbReference type="SMART" id="SM00409">
    <property type="entry name" value="IG"/>
    <property type="match status" value="2"/>
</dbReference>
<keyword evidence="3" id="KW-1015">Disulfide bond</keyword>
<dbReference type="PROSITE" id="PS50835">
    <property type="entry name" value="IG_LIKE"/>
    <property type="match status" value="2"/>
</dbReference>
<dbReference type="AlphaFoldDB" id="A0A2G8KX86"/>
<evidence type="ECO:0000256" key="3">
    <source>
        <dbReference type="ARBA" id="ARBA00023157"/>
    </source>
</evidence>
<dbReference type="STRING" id="307972.A0A2G8KX86"/>
<dbReference type="EMBL" id="MRZV01000320">
    <property type="protein sequence ID" value="PIK52626.1"/>
    <property type="molecule type" value="Genomic_DNA"/>
</dbReference>
<evidence type="ECO:0000256" key="6">
    <source>
        <dbReference type="SAM" id="Phobius"/>
    </source>
</evidence>
<gene>
    <name evidence="8" type="ORF">BSL78_10486</name>
</gene>
<sequence length="627" mass="70691">MTFMLIYTSVLDKFKVTSLDYGDSQFQIITILIVEKSAATERGCKSSQYLEIGKSGTIVCHFEDTFSSIFWYYKADVELDQPTVTYEDGQREGDGYLSGEFDIRSDGSLIVNNVSVEHETTFIVIEFETVDKLPNRYDINIKTIILPNPTYPIVDDCTVIGDVCYVEWLQQRSIICRIQHARPTMALTWVVRTVGGDKSVTNETTYSSLANAWTSSLSVDDPFIDSSYLALLVCKADDQYNLLDQNESLVLVHNKDDDSPVSTTVDLHVERHTRIELPCPDGEYKLLVWEKIEPNGNASSISLAFDIDSEGATSILSNEFEINAGKLSIRDVQLRHGGVYRCTYSDDQTERINLVNLIVFVTPVPEYPIIDRCTHKGYCVLDVNYEGTLSCTVKGISPEVNLEWKAYFEESQKLISFHNQQLNTKSNGETTDVTLTTEYSVKDPVVKRITLECRAIGPNANLFSLSSKLDLLLKGLTSDNQSTTEEAATEESSNQQSLATTIVIIVVPVMIIIIIVIAAVCFYKAYLTRNRIRKPLYSKSDNEENIPMLQPADKDGFDEYPDREVPSNTDVFNIIKRTMFPEHRVVLTTRSSRLPEDYAPQTNRIRLTGFNSKAQEEYLQKAVTING</sequence>
<keyword evidence="4" id="KW-0325">Glycoprotein</keyword>
<dbReference type="OrthoDB" id="10547038at2759"/>
<keyword evidence="5" id="KW-0393">Immunoglobulin domain</keyword>
<evidence type="ECO:0000313" key="8">
    <source>
        <dbReference type="EMBL" id="PIK52626.1"/>
    </source>
</evidence>
<accession>A0A2G8KX86</accession>
<feature type="domain" description="Ig-like" evidence="7">
    <location>
        <begin position="149"/>
        <end position="250"/>
    </location>
</feature>
<dbReference type="PANTHER" id="PTHR11640">
    <property type="entry name" value="NEPHRIN"/>
    <property type="match status" value="1"/>
</dbReference>
<organism evidence="8 9">
    <name type="scientific">Stichopus japonicus</name>
    <name type="common">Sea cucumber</name>
    <dbReference type="NCBI Taxonomy" id="307972"/>
    <lineage>
        <taxon>Eukaryota</taxon>
        <taxon>Metazoa</taxon>
        <taxon>Echinodermata</taxon>
        <taxon>Eleutherozoa</taxon>
        <taxon>Echinozoa</taxon>
        <taxon>Holothuroidea</taxon>
        <taxon>Aspidochirotacea</taxon>
        <taxon>Aspidochirotida</taxon>
        <taxon>Stichopodidae</taxon>
        <taxon>Apostichopus</taxon>
    </lineage>
</organism>
<dbReference type="InterPro" id="IPR036179">
    <property type="entry name" value="Ig-like_dom_sf"/>
</dbReference>
<feature type="transmembrane region" description="Helical" evidence="6">
    <location>
        <begin position="498"/>
        <end position="523"/>
    </location>
</feature>
<comment type="caution">
    <text evidence="8">The sequence shown here is derived from an EMBL/GenBank/DDBJ whole genome shotgun (WGS) entry which is preliminary data.</text>
</comment>
<name>A0A2G8KX86_STIJA</name>
<dbReference type="PANTHER" id="PTHR11640:SF31">
    <property type="entry name" value="IRREGULAR CHIASM C-ROUGHEST PROTEIN-RELATED"/>
    <property type="match status" value="1"/>
</dbReference>
<comment type="subcellular location">
    <subcellularLocation>
        <location evidence="1">Membrane</location>
        <topology evidence="1">Single-pass type I membrane protein</topology>
    </subcellularLocation>
</comment>
<evidence type="ECO:0000256" key="4">
    <source>
        <dbReference type="ARBA" id="ARBA00023180"/>
    </source>
</evidence>
<keyword evidence="6" id="KW-0812">Transmembrane</keyword>
<reference evidence="8 9" key="1">
    <citation type="journal article" date="2017" name="PLoS Biol.">
        <title>The sea cucumber genome provides insights into morphological evolution and visceral regeneration.</title>
        <authorList>
            <person name="Zhang X."/>
            <person name="Sun L."/>
            <person name="Yuan J."/>
            <person name="Sun Y."/>
            <person name="Gao Y."/>
            <person name="Zhang L."/>
            <person name="Li S."/>
            <person name="Dai H."/>
            <person name="Hamel J.F."/>
            <person name="Liu C."/>
            <person name="Yu Y."/>
            <person name="Liu S."/>
            <person name="Lin W."/>
            <person name="Guo K."/>
            <person name="Jin S."/>
            <person name="Xu P."/>
            <person name="Storey K.B."/>
            <person name="Huan P."/>
            <person name="Zhang T."/>
            <person name="Zhou Y."/>
            <person name="Zhang J."/>
            <person name="Lin C."/>
            <person name="Li X."/>
            <person name="Xing L."/>
            <person name="Huo D."/>
            <person name="Sun M."/>
            <person name="Wang L."/>
            <person name="Mercier A."/>
            <person name="Li F."/>
            <person name="Yang H."/>
            <person name="Xiang J."/>
        </authorList>
    </citation>
    <scope>NUCLEOTIDE SEQUENCE [LARGE SCALE GENOMIC DNA]</scope>
    <source>
        <strain evidence="8">Shaxun</strain>
        <tissue evidence="8">Muscle</tissue>
    </source>
</reference>
<evidence type="ECO:0000313" key="9">
    <source>
        <dbReference type="Proteomes" id="UP000230750"/>
    </source>
</evidence>
<evidence type="ECO:0000256" key="2">
    <source>
        <dbReference type="ARBA" id="ARBA00023136"/>
    </source>
</evidence>